<reference evidence="1 2" key="1">
    <citation type="journal article" date="2021" name="Plant Biotechnol. J.">
        <title>Multi-omics assisted identification of the key and species-specific regulatory components of drought-tolerant mechanisms in Gossypium stocksii.</title>
        <authorList>
            <person name="Yu D."/>
            <person name="Ke L."/>
            <person name="Zhang D."/>
            <person name="Wu Y."/>
            <person name="Sun Y."/>
            <person name="Mei J."/>
            <person name="Sun J."/>
            <person name="Sun Y."/>
        </authorList>
    </citation>
    <scope>NUCLEOTIDE SEQUENCE [LARGE SCALE GENOMIC DNA]</scope>
    <source>
        <strain evidence="2">cv. E1</strain>
        <tissue evidence="1">Leaf</tissue>
    </source>
</reference>
<protein>
    <submittedName>
        <fullName evidence="1">Uncharacterized protein</fullName>
    </submittedName>
</protein>
<gene>
    <name evidence="1" type="ORF">J1N35_033602</name>
</gene>
<name>A0A9D3ZPM6_9ROSI</name>
<evidence type="ECO:0000313" key="2">
    <source>
        <dbReference type="Proteomes" id="UP000828251"/>
    </source>
</evidence>
<sequence>MGYEISKDRFHDMLAFLCSIKEEGVDYLCNIPFEQWTQAYDDSLRYGHMTSNLAKCINYVLKGTRHLPITSIVRETYFHLAALFSKRAASYKGQMQGGHAWCAKVLQEINKVEARVNICND</sequence>
<organism evidence="1 2">
    <name type="scientific">Gossypium stocksii</name>
    <dbReference type="NCBI Taxonomy" id="47602"/>
    <lineage>
        <taxon>Eukaryota</taxon>
        <taxon>Viridiplantae</taxon>
        <taxon>Streptophyta</taxon>
        <taxon>Embryophyta</taxon>
        <taxon>Tracheophyta</taxon>
        <taxon>Spermatophyta</taxon>
        <taxon>Magnoliopsida</taxon>
        <taxon>eudicotyledons</taxon>
        <taxon>Gunneridae</taxon>
        <taxon>Pentapetalae</taxon>
        <taxon>rosids</taxon>
        <taxon>malvids</taxon>
        <taxon>Malvales</taxon>
        <taxon>Malvaceae</taxon>
        <taxon>Malvoideae</taxon>
        <taxon>Gossypium</taxon>
    </lineage>
</organism>
<proteinExistence type="predicted"/>
<comment type="caution">
    <text evidence="1">The sequence shown here is derived from an EMBL/GenBank/DDBJ whole genome shotgun (WGS) entry which is preliminary data.</text>
</comment>
<evidence type="ECO:0000313" key="1">
    <source>
        <dbReference type="EMBL" id="KAH1055537.1"/>
    </source>
</evidence>
<dbReference type="Proteomes" id="UP000828251">
    <property type="component" value="Unassembled WGS sequence"/>
</dbReference>
<accession>A0A9D3ZPM6</accession>
<dbReference type="OrthoDB" id="1895122at2759"/>
<dbReference type="EMBL" id="JAIQCV010000010">
    <property type="protein sequence ID" value="KAH1055537.1"/>
    <property type="molecule type" value="Genomic_DNA"/>
</dbReference>
<keyword evidence="2" id="KW-1185">Reference proteome</keyword>
<dbReference type="AlphaFoldDB" id="A0A9D3ZPM6"/>